<dbReference type="AlphaFoldDB" id="H2Y9X1"/>
<reference evidence="5" key="1">
    <citation type="submission" date="2003-08" db="EMBL/GenBank/DDBJ databases">
        <authorList>
            <person name="Birren B."/>
            <person name="Nusbaum C."/>
            <person name="Abebe A."/>
            <person name="Abouelleil A."/>
            <person name="Adekoya E."/>
            <person name="Ait-zahra M."/>
            <person name="Allen N."/>
            <person name="Allen T."/>
            <person name="An P."/>
            <person name="Anderson M."/>
            <person name="Anderson S."/>
            <person name="Arachchi H."/>
            <person name="Armbruster J."/>
            <person name="Bachantsang P."/>
            <person name="Baldwin J."/>
            <person name="Barry A."/>
            <person name="Bayul T."/>
            <person name="Blitshsteyn B."/>
            <person name="Bloom T."/>
            <person name="Blye J."/>
            <person name="Boguslavskiy L."/>
            <person name="Borowsky M."/>
            <person name="Boukhgalter B."/>
            <person name="Brunache A."/>
            <person name="Butler J."/>
            <person name="Calixte N."/>
            <person name="Calvo S."/>
            <person name="Camarata J."/>
            <person name="Campo K."/>
            <person name="Chang J."/>
            <person name="Cheshatsang Y."/>
            <person name="Citroen M."/>
            <person name="Collymore A."/>
            <person name="Considine T."/>
            <person name="Cook A."/>
            <person name="Cooke P."/>
            <person name="Corum B."/>
            <person name="Cuomo C."/>
            <person name="David R."/>
            <person name="Dawoe T."/>
            <person name="Degray S."/>
            <person name="Dodge S."/>
            <person name="Dooley K."/>
            <person name="Dorje P."/>
            <person name="Dorjee K."/>
            <person name="Dorris L."/>
            <person name="Duffey N."/>
            <person name="Dupes A."/>
            <person name="Elkins T."/>
            <person name="Engels R."/>
            <person name="Erickson J."/>
            <person name="Farina A."/>
            <person name="Faro S."/>
            <person name="Ferreira P."/>
            <person name="Fischer H."/>
            <person name="Fitzgerald M."/>
            <person name="Foley K."/>
            <person name="Gage D."/>
            <person name="Galagan J."/>
            <person name="Gearin G."/>
            <person name="Gnerre S."/>
            <person name="Gnirke A."/>
            <person name="Goyette A."/>
            <person name="Graham J."/>
            <person name="Grandbois E."/>
            <person name="Gyaltsen K."/>
            <person name="Hafez N."/>
            <person name="Hagopian D."/>
            <person name="Hagos B."/>
            <person name="Hall J."/>
            <person name="Hatcher B."/>
            <person name="Heller A."/>
            <person name="Higgins H."/>
            <person name="Honan T."/>
            <person name="Horn A."/>
            <person name="Houde N."/>
            <person name="Hughes L."/>
            <person name="Hulme W."/>
            <person name="Husby E."/>
            <person name="Iliev I."/>
            <person name="Jaffe D."/>
            <person name="Jones C."/>
            <person name="Kamal M."/>
            <person name="Kamat A."/>
            <person name="Kamvysselis M."/>
            <person name="Karlsson E."/>
            <person name="Kells C."/>
            <person name="Kieu A."/>
            <person name="Kisner P."/>
            <person name="Kodira C."/>
            <person name="Kulbokas E."/>
            <person name="Labutti K."/>
            <person name="Lama D."/>
            <person name="Landers T."/>
            <person name="Leger J."/>
            <person name="Levine S."/>
            <person name="Lewis D."/>
            <person name="Lewis T."/>
            <person name="Lindblad-toh K."/>
            <person name="Liu X."/>
            <person name="Lokyitsang T."/>
            <person name="Lokyitsang Y."/>
            <person name="Lucien O."/>
            <person name="Lui A."/>
            <person name="Ma L.J."/>
            <person name="Mabbitt R."/>
            <person name="Macdonald J."/>
            <person name="Maclean C."/>
            <person name="Major J."/>
            <person name="Manning J."/>
            <person name="Marabella R."/>
            <person name="Maru K."/>
            <person name="Matthews C."/>
            <person name="Mauceli E."/>
            <person name="Mccarthy M."/>
            <person name="Mcdonough S."/>
            <person name="Mcghee T."/>
            <person name="Meldrim J."/>
            <person name="Meneus L."/>
            <person name="Mesirov J."/>
            <person name="Mihalev A."/>
            <person name="Mihova T."/>
            <person name="Mikkelsen T."/>
            <person name="Mlenga V."/>
            <person name="Moru K."/>
            <person name="Mozes J."/>
            <person name="Mulrain L."/>
            <person name="Munson G."/>
            <person name="Naylor J."/>
            <person name="Newes C."/>
            <person name="Nguyen C."/>
            <person name="Nguyen N."/>
            <person name="Nguyen T."/>
            <person name="Nicol R."/>
            <person name="Nielsen C."/>
            <person name="Nizzari M."/>
            <person name="Norbu C."/>
            <person name="Norbu N."/>
            <person name="O'donnell P."/>
            <person name="Okoawo O."/>
            <person name="O'leary S."/>
            <person name="Omotosho B."/>
            <person name="O'neill K."/>
            <person name="Osman S."/>
            <person name="Parker S."/>
            <person name="Perrin D."/>
            <person name="Phunkhang P."/>
            <person name="Piqani B."/>
            <person name="Purcell S."/>
            <person name="Rachupka T."/>
            <person name="Ramasamy U."/>
            <person name="Rameau R."/>
            <person name="Ray V."/>
            <person name="Raymond C."/>
            <person name="Retta R."/>
            <person name="Richardson S."/>
            <person name="Rise C."/>
            <person name="Rodriguez J."/>
            <person name="Rogers J."/>
            <person name="Rogov P."/>
            <person name="Rutman M."/>
            <person name="Schupbach R."/>
            <person name="Seaman C."/>
            <person name="Settipalli S."/>
            <person name="Sharpe T."/>
            <person name="Sheridan J."/>
            <person name="Sherpa N."/>
            <person name="Shi J."/>
            <person name="Smirnov S."/>
            <person name="Smith C."/>
            <person name="Sougnez C."/>
            <person name="Spencer B."/>
            <person name="Stalker J."/>
            <person name="Stange-thomann N."/>
            <person name="Stavropoulos S."/>
            <person name="Stetson K."/>
            <person name="Stone C."/>
            <person name="Stone S."/>
            <person name="Stubbs M."/>
            <person name="Talamas J."/>
            <person name="Tchuinga P."/>
            <person name="Tenzing P."/>
            <person name="Tesfaye S."/>
            <person name="Theodore J."/>
            <person name="Thoulutsang Y."/>
            <person name="Topham K."/>
            <person name="Towey S."/>
            <person name="Tsamla T."/>
            <person name="Tsomo N."/>
            <person name="Vallee D."/>
            <person name="Vassiliev H."/>
            <person name="Venkataraman V."/>
            <person name="Vinson J."/>
            <person name="Vo A."/>
            <person name="Wade C."/>
            <person name="Wang S."/>
            <person name="Wangchuk T."/>
            <person name="Wangdi T."/>
            <person name="Whittaker C."/>
            <person name="Wilkinson J."/>
            <person name="Wu Y."/>
            <person name="Wyman D."/>
            <person name="Yadav S."/>
            <person name="Yang S."/>
            <person name="Yang X."/>
            <person name="Yeager S."/>
            <person name="Yee E."/>
            <person name="Young G."/>
            <person name="Zainoun J."/>
            <person name="Zembeck L."/>
            <person name="Zimmer A."/>
            <person name="Zody M."/>
            <person name="Lander E."/>
        </authorList>
    </citation>
    <scope>NUCLEOTIDE SEQUENCE [LARGE SCALE GENOMIC DNA]</scope>
</reference>
<keyword evidence="2" id="KW-0677">Repeat</keyword>
<feature type="domain" description="BTB" evidence="3">
    <location>
        <begin position="40"/>
        <end position="107"/>
    </location>
</feature>
<dbReference type="PANTHER" id="PTHR24412:SF497">
    <property type="entry name" value="KELCH-LIKE PROTEIN 18"/>
    <property type="match status" value="1"/>
</dbReference>
<evidence type="ECO:0000256" key="1">
    <source>
        <dbReference type="ARBA" id="ARBA00022441"/>
    </source>
</evidence>
<evidence type="ECO:0000259" key="3">
    <source>
        <dbReference type="PROSITE" id="PS50097"/>
    </source>
</evidence>
<dbReference type="Proteomes" id="UP000007875">
    <property type="component" value="Unassembled WGS sequence"/>
</dbReference>
<dbReference type="HOGENOM" id="CLU_004253_11_4_1"/>
<dbReference type="Gene3D" id="3.30.710.10">
    <property type="entry name" value="Potassium Channel Kv1.1, Chain A"/>
    <property type="match status" value="1"/>
</dbReference>
<keyword evidence="5" id="KW-1185">Reference proteome</keyword>
<reference evidence="4" key="2">
    <citation type="submission" date="2025-08" db="UniProtKB">
        <authorList>
            <consortium name="Ensembl"/>
        </authorList>
    </citation>
    <scope>IDENTIFICATION</scope>
</reference>
<evidence type="ECO:0000256" key="2">
    <source>
        <dbReference type="ARBA" id="ARBA00022737"/>
    </source>
</evidence>
<evidence type="ECO:0000313" key="4">
    <source>
        <dbReference type="Ensembl" id="ENSCSAVP00000002119.1"/>
    </source>
</evidence>
<dbReference type="GeneTree" id="ENSGT00940000157026"/>
<evidence type="ECO:0000313" key="5">
    <source>
        <dbReference type="Proteomes" id="UP000007875"/>
    </source>
</evidence>
<dbReference type="InterPro" id="IPR000210">
    <property type="entry name" value="BTB/POZ_dom"/>
</dbReference>
<dbReference type="Ensembl" id="ENSCSAVT00000002156.1">
    <property type="protein sequence ID" value="ENSCSAVP00000002119.1"/>
    <property type="gene ID" value="ENSCSAVG00000001246.1"/>
</dbReference>
<dbReference type="STRING" id="51511.ENSCSAVP00000002119"/>
<protein>
    <recommendedName>
        <fullName evidence="3">BTB domain-containing protein</fullName>
    </recommendedName>
</protein>
<name>H2Y9X1_CIOSA</name>
<dbReference type="PROSITE" id="PS50097">
    <property type="entry name" value="BTB"/>
    <property type="match status" value="1"/>
</dbReference>
<organism evidence="4 5">
    <name type="scientific">Ciona savignyi</name>
    <name type="common">Pacific transparent sea squirt</name>
    <dbReference type="NCBI Taxonomy" id="51511"/>
    <lineage>
        <taxon>Eukaryota</taxon>
        <taxon>Metazoa</taxon>
        <taxon>Chordata</taxon>
        <taxon>Tunicata</taxon>
        <taxon>Ascidiacea</taxon>
        <taxon>Phlebobranchia</taxon>
        <taxon>Cionidae</taxon>
        <taxon>Ciona</taxon>
    </lineage>
</organism>
<dbReference type="OMA" id="QPFIFFN"/>
<dbReference type="PANTHER" id="PTHR24412">
    <property type="entry name" value="KELCH PROTEIN"/>
    <property type="match status" value="1"/>
</dbReference>
<dbReference type="SMART" id="SM00225">
    <property type="entry name" value="BTB"/>
    <property type="match status" value="1"/>
</dbReference>
<reference evidence="4" key="3">
    <citation type="submission" date="2025-09" db="UniProtKB">
        <authorList>
            <consortium name="Ensembl"/>
        </authorList>
    </citation>
    <scope>IDENTIFICATION</scope>
</reference>
<dbReference type="eggNOG" id="KOG4441">
    <property type="taxonomic scope" value="Eukaryota"/>
</dbReference>
<sequence>MAFSLHDIDHEDTEETLDCQSFSSQAFDVMQKIRGQGKMCDVTLKVNGSKFTAHKIVLAAVIPYFTTMFTTDMAEANVNEIVINSIDDHALEHLINYAYTGKITVNVETVQSVMIGANFLQLQVVKDFCANFMKSHLHPNNCLGISEFAEMLM</sequence>
<accession>H2Y9X1</accession>
<dbReference type="InterPro" id="IPR011333">
    <property type="entry name" value="SKP1/BTB/POZ_sf"/>
</dbReference>
<dbReference type="InParanoid" id="H2Y9X1"/>
<dbReference type="SUPFAM" id="SSF54695">
    <property type="entry name" value="POZ domain"/>
    <property type="match status" value="1"/>
</dbReference>
<keyword evidence="1" id="KW-0880">Kelch repeat</keyword>
<dbReference type="Pfam" id="PF00651">
    <property type="entry name" value="BTB"/>
    <property type="match status" value="1"/>
</dbReference>
<proteinExistence type="predicted"/>